<dbReference type="EMBL" id="UYYB01018806">
    <property type="protein sequence ID" value="VDM71100.1"/>
    <property type="molecule type" value="Genomic_DNA"/>
</dbReference>
<sequence>MAKKASTFGDESSRGGAEVSGDHPSSMFVIDCAKLALLKGDDLDDLIQEYGVDSADAKRIKIVRALQTGETHECASDAELLLKDESLTWRDIVLVAELNILLGKDATTLLVKAAKLNPRSSRVFFILGKALRRKNPPKARSCLERAVKIRPTNEEYVKELDELYQDAGETVENRLALLSQLNEYKKPMWLRKKLVE</sequence>
<name>A0A3P7IDV4_STRVU</name>
<accession>A0A3P7IDV4</accession>
<reference evidence="4 5" key="1">
    <citation type="submission" date="2018-11" db="EMBL/GenBank/DDBJ databases">
        <authorList>
            <consortium name="Pathogen Informatics"/>
        </authorList>
    </citation>
    <scope>NUCLEOTIDE SEQUENCE [LARGE SCALE GENOMIC DNA]</scope>
</reference>
<dbReference type="OrthoDB" id="421075at2759"/>
<keyword evidence="2" id="KW-0802">TPR repeat</keyword>
<feature type="region of interest" description="Disordered" evidence="3">
    <location>
        <begin position="1"/>
        <end position="21"/>
    </location>
</feature>
<protein>
    <recommendedName>
        <fullName evidence="6">Tetratricopeptide repeat protein</fullName>
    </recommendedName>
</protein>
<dbReference type="GO" id="GO:0055087">
    <property type="term" value="C:Ski complex"/>
    <property type="evidence" value="ECO:0007669"/>
    <property type="project" value="InterPro"/>
</dbReference>
<evidence type="ECO:0000256" key="3">
    <source>
        <dbReference type="SAM" id="MobiDB-lite"/>
    </source>
</evidence>
<dbReference type="InterPro" id="IPR039226">
    <property type="entry name" value="Ski3/TTC37"/>
</dbReference>
<evidence type="ECO:0000313" key="5">
    <source>
        <dbReference type="Proteomes" id="UP000270094"/>
    </source>
</evidence>
<dbReference type="PANTHER" id="PTHR15704:SF7">
    <property type="entry name" value="SUPERKILLER COMPLEX PROTEIN 3"/>
    <property type="match status" value="1"/>
</dbReference>
<gene>
    <name evidence="4" type="ORF">SVUK_LOCUS6098</name>
</gene>
<dbReference type="Gene3D" id="1.25.40.10">
    <property type="entry name" value="Tetratricopeptide repeat domain"/>
    <property type="match status" value="1"/>
</dbReference>
<keyword evidence="1" id="KW-0677">Repeat</keyword>
<evidence type="ECO:0000256" key="2">
    <source>
        <dbReference type="ARBA" id="ARBA00022803"/>
    </source>
</evidence>
<dbReference type="SUPFAM" id="SSF48452">
    <property type="entry name" value="TPR-like"/>
    <property type="match status" value="1"/>
</dbReference>
<organism evidence="4 5">
    <name type="scientific">Strongylus vulgaris</name>
    <name type="common">Blood worm</name>
    <dbReference type="NCBI Taxonomy" id="40348"/>
    <lineage>
        <taxon>Eukaryota</taxon>
        <taxon>Metazoa</taxon>
        <taxon>Ecdysozoa</taxon>
        <taxon>Nematoda</taxon>
        <taxon>Chromadorea</taxon>
        <taxon>Rhabditida</taxon>
        <taxon>Rhabditina</taxon>
        <taxon>Rhabditomorpha</taxon>
        <taxon>Strongyloidea</taxon>
        <taxon>Strongylidae</taxon>
        <taxon>Strongylus</taxon>
    </lineage>
</organism>
<evidence type="ECO:0000313" key="4">
    <source>
        <dbReference type="EMBL" id="VDM71100.1"/>
    </source>
</evidence>
<keyword evidence="5" id="KW-1185">Reference proteome</keyword>
<evidence type="ECO:0000256" key="1">
    <source>
        <dbReference type="ARBA" id="ARBA00022737"/>
    </source>
</evidence>
<dbReference type="InterPro" id="IPR011990">
    <property type="entry name" value="TPR-like_helical_dom_sf"/>
</dbReference>
<dbReference type="AlphaFoldDB" id="A0A3P7IDV4"/>
<proteinExistence type="predicted"/>
<dbReference type="GO" id="GO:0006401">
    <property type="term" value="P:RNA catabolic process"/>
    <property type="evidence" value="ECO:0007669"/>
    <property type="project" value="InterPro"/>
</dbReference>
<dbReference type="Proteomes" id="UP000270094">
    <property type="component" value="Unassembled WGS sequence"/>
</dbReference>
<evidence type="ECO:0008006" key="6">
    <source>
        <dbReference type="Google" id="ProtNLM"/>
    </source>
</evidence>
<dbReference type="PANTHER" id="PTHR15704">
    <property type="entry name" value="SUPERKILLER 3 PROTEIN-RELATED"/>
    <property type="match status" value="1"/>
</dbReference>